<name>A0A1R1L9H0_9MICC</name>
<keyword evidence="1" id="KW-0472">Membrane</keyword>
<dbReference type="OrthoDB" id="5197832at2"/>
<protein>
    <recommendedName>
        <fullName evidence="4">Integral membrane protein</fullName>
    </recommendedName>
</protein>
<comment type="caution">
    <text evidence="2">The sequence shown here is derived from an EMBL/GenBank/DDBJ whole genome shotgun (WGS) entry which is preliminary data.</text>
</comment>
<gene>
    <name evidence="2" type="ORF">BKD30_09695</name>
</gene>
<sequence>MSVLFWLTTVVGLFSTAVCVVEGVRGRIPDNLTVFSVLAVELVLLVVVVAAIIGSVLGAGPRGAPWEYWGYLITAALIPPAAVYWSLVERTRWSTLVLAAVGVTVFVMMARMLQIWEGRGGL</sequence>
<dbReference type="RefSeq" id="WP_076704281.1">
    <property type="nucleotide sequence ID" value="NZ_MRDE01000064.1"/>
</dbReference>
<feature type="transmembrane region" description="Helical" evidence="1">
    <location>
        <begin position="35"/>
        <end position="57"/>
    </location>
</feature>
<reference evidence="2 3" key="1">
    <citation type="submission" date="2016-12" db="EMBL/GenBank/DDBJ databases">
        <title>Draft genome of Tersicoccus phoenicis 1P05MA.</title>
        <authorList>
            <person name="Nakajima Y."/>
            <person name="Yoshizawa S."/>
            <person name="Nakamura K."/>
            <person name="Ogura Y."/>
            <person name="Hayashi T."/>
            <person name="Kogure K."/>
        </authorList>
    </citation>
    <scope>NUCLEOTIDE SEQUENCE [LARGE SCALE GENOMIC DNA]</scope>
    <source>
        <strain evidence="2 3">1p05MA</strain>
    </source>
</reference>
<keyword evidence="1" id="KW-0812">Transmembrane</keyword>
<organism evidence="2 3">
    <name type="scientific">Tersicoccus phoenicis</name>
    <dbReference type="NCBI Taxonomy" id="554083"/>
    <lineage>
        <taxon>Bacteria</taxon>
        <taxon>Bacillati</taxon>
        <taxon>Actinomycetota</taxon>
        <taxon>Actinomycetes</taxon>
        <taxon>Micrococcales</taxon>
        <taxon>Micrococcaceae</taxon>
        <taxon>Tersicoccus</taxon>
    </lineage>
</organism>
<dbReference type="EMBL" id="MRDE01000064">
    <property type="protein sequence ID" value="OMH24153.1"/>
    <property type="molecule type" value="Genomic_DNA"/>
</dbReference>
<accession>A0A1R1L9H0</accession>
<keyword evidence="3" id="KW-1185">Reference proteome</keyword>
<evidence type="ECO:0000313" key="3">
    <source>
        <dbReference type="Proteomes" id="UP000187085"/>
    </source>
</evidence>
<dbReference type="Proteomes" id="UP000187085">
    <property type="component" value="Unassembled WGS sequence"/>
</dbReference>
<proteinExistence type="predicted"/>
<keyword evidence="1" id="KW-1133">Transmembrane helix</keyword>
<evidence type="ECO:0008006" key="4">
    <source>
        <dbReference type="Google" id="ProtNLM"/>
    </source>
</evidence>
<dbReference type="AlphaFoldDB" id="A0A1R1L9H0"/>
<evidence type="ECO:0000256" key="1">
    <source>
        <dbReference type="SAM" id="Phobius"/>
    </source>
</evidence>
<dbReference type="STRING" id="554083.BKD30_09695"/>
<feature type="transmembrane region" description="Helical" evidence="1">
    <location>
        <begin position="93"/>
        <end position="113"/>
    </location>
</feature>
<evidence type="ECO:0000313" key="2">
    <source>
        <dbReference type="EMBL" id="OMH24153.1"/>
    </source>
</evidence>
<feature type="transmembrane region" description="Helical" evidence="1">
    <location>
        <begin position="69"/>
        <end position="87"/>
    </location>
</feature>